<feature type="chain" id="PRO_5039479675" description="N-acetylmuramoyl-L-alanine amidase" evidence="5">
    <location>
        <begin position="40"/>
        <end position="411"/>
    </location>
</feature>
<keyword evidence="3" id="KW-0378">Hydrolase</keyword>
<dbReference type="AlphaFoldDB" id="A0A9D1VBQ8"/>
<feature type="domain" description="MurNAc-LAA" evidence="6">
    <location>
        <begin position="207"/>
        <end position="329"/>
    </location>
</feature>
<accession>A0A9D1VBQ8</accession>
<proteinExistence type="predicted"/>
<dbReference type="GO" id="GO:0008745">
    <property type="term" value="F:N-acetylmuramoyl-L-alanine amidase activity"/>
    <property type="evidence" value="ECO:0007669"/>
    <property type="project" value="UniProtKB-EC"/>
</dbReference>
<dbReference type="EMBL" id="DXFQ01000079">
    <property type="protein sequence ID" value="HIX19870.1"/>
    <property type="molecule type" value="Genomic_DNA"/>
</dbReference>
<name>A0A9D1VBQ8_9BACT</name>
<dbReference type="SMART" id="SM00646">
    <property type="entry name" value="Ami_3"/>
    <property type="match status" value="1"/>
</dbReference>
<dbReference type="Proteomes" id="UP000823964">
    <property type="component" value="Unassembled WGS sequence"/>
</dbReference>
<dbReference type="EC" id="3.5.1.28" evidence="2"/>
<evidence type="ECO:0000256" key="4">
    <source>
        <dbReference type="SAM" id="MobiDB-lite"/>
    </source>
</evidence>
<comment type="catalytic activity">
    <reaction evidence="1">
        <text>Hydrolyzes the link between N-acetylmuramoyl residues and L-amino acid residues in certain cell-wall glycopeptides.</text>
        <dbReference type="EC" id="3.5.1.28"/>
    </reaction>
</comment>
<feature type="compositionally biased region" description="Low complexity" evidence="4">
    <location>
        <begin position="363"/>
        <end position="377"/>
    </location>
</feature>
<evidence type="ECO:0000256" key="2">
    <source>
        <dbReference type="ARBA" id="ARBA00011901"/>
    </source>
</evidence>
<dbReference type="InterPro" id="IPR050695">
    <property type="entry name" value="N-acetylmuramoyl_amidase_3"/>
</dbReference>
<dbReference type="PANTHER" id="PTHR30404:SF0">
    <property type="entry name" value="N-ACETYLMURAMOYL-L-ALANINE AMIDASE AMIC"/>
    <property type="match status" value="1"/>
</dbReference>
<comment type="caution">
    <text evidence="7">The sequence shown here is derived from an EMBL/GenBank/DDBJ whole genome shotgun (WGS) entry which is preliminary data.</text>
</comment>
<dbReference type="Gene3D" id="3.40.630.40">
    <property type="entry name" value="Zn-dependent exopeptidases"/>
    <property type="match status" value="1"/>
</dbReference>
<gene>
    <name evidence="7" type="ORF">H9862_04610</name>
</gene>
<dbReference type="GO" id="GO:0030288">
    <property type="term" value="C:outer membrane-bounded periplasmic space"/>
    <property type="evidence" value="ECO:0007669"/>
    <property type="project" value="TreeGrafter"/>
</dbReference>
<reference evidence="7" key="1">
    <citation type="journal article" date="2021" name="PeerJ">
        <title>Extensive microbial diversity within the chicken gut microbiome revealed by metagenomics and culture.</title>
        <authorList>
            <person name="Gilroy R."/>
            <person name="Ravi A."/>
            <person name="Getino M."/>
            <person name="Pursley I."/>
            <person name="Horton D.L."/>
            <person name="Alikhan N.F."/>
            <person name="Baker D."/>
            <person name="Gharbi K."/>
            <person name="Hall N."/>
            <person name="Watson M."/>
            <person name="Adriaenssens E.M."/>
            <person name="Foster-Nyarko E."/>
            <person name="Jarju S."/>
            <person name="Secka A."/>
            <person name="Antonio M."/>
            <person name="Oren A."/>
            <person name="Chaudhuri R.R."/>
            <person name="La Ragione R."/>
            <person name="Hildebrand F."/>
            <person name="Pallen M.J."/>
        </authorList>
    </citation>
    <scope>NUCLEOTIDE SEQUENCE</scope>
    <source>
        <strain evidence="7">14975</strain>
    </source>
</reference>
<dbReference type="CDD" id="cd02696">
    <property type="entry name" value="MurNAc-LAA"/>
    <property type="match status" value="1"/>
</dbReference>
<evidence type="ECO:0000256" key="5">
    <source>
        <dbReference type="SAM" id="SignalP"/>
    </source>
</evidence>
<dbReference type="Pfam" id="PF01520">
    <property type="entry name" value="Amidase_3"/>
    <property type="match status" value="1"/>
</dbReference>
<reference evidence="7" key="2">
    <citation type="submission" date="2021-04" db="EMBL/GenBank/DDBJ databases">
        <authorList>
            <person name="Gilroy R."/>
        </authorList>
    </citation>
    <scope>NUCLEOTIDE SEQUENCE</scope>
    <source>
        <strain evidence="7">14975</strain>
    </source>
</reference>
<dbReference type="SUPFAM" id="SSF53187">
    <property type="entry name" value="Zn-dependent exopeptidases"/>
    <property type="match status" value="1"/>
</dbReference>
<dbReference type="PANTHER" id="PTHR30404">
    <property type="entry name" value="N-ACETYLMURAMOYL-L-ALANINE AMIDASE"/>
    <property type="match status" value="1"/>
</dbReference>
<feature type="signal peptide" evidence="5">
    <location>
        <begin position="1"/>
        <end position="39"/>
    </location>
</feature>
<sequence length="411" mass="43784">MPAHPLRRAERGFRAAAPGSLLAALAAFALIAAPAALHAQDAFPSRWEPQTVNGVPRISLETLRSFYKFPPEQHTPRSGTTDISNGSLRISFGPGERDIAIQGYRLQLAHPLLTGSDGKLLISQLDLTKLIDPILRPCYIRNREPVQRVVIDPGHGGIDPGAAEAEYREADLALSLALELESILKQKGYEVILTRRGNAYVSDRRRADIACGAADSVFISLHLNSGRSDMRGVQSYIAAPAAPGSGHMPGNRHDAANTALAFALHSAVIAATGAQDGSIRHARYSLLNSITHPAVIIEAGYATNPDDIAQLSQAAYRRRFAQAIADGLDAYAAAMKPDATLKVARETSAGPPSTYQEEAPELGDSADASSPSGSKAAEGGGKAKDDSSKSRAKSTSSEKRRSSSSRRRRRN</sequence>
<evidence type="ECO:0000256" key="1">
    <source>
        <dbReference type="ARBA" id="ARBA00001561"/>
    </source>
</evidence>
<organism evidence="7 8">
    <name type="scientific">Candidatus Akkermansia intestinigallinarum</name>
    <dbReference type="NCBI Taxonomy" id="2838431"/>
    <lineage>
        <taxon>Bacteria</taxon>
        <taxon>Pseudomonadati</taxon>
        <taxon>Verrucomicrobiota</taxon>
        <taxon>Verrucomicrobiia</taxon>
        <taxon>Verrucomicrobiales</taxon>
        <taxon>Akkermansiaceae</taxon>
        <taxon>Akkermansia</taxon>
    </lineage>
</organism>
<evidence type="ECO:0000313" key="7">
    <source>
        <dbReference type="EMBL" id="HIX19870.1"/>
    </source>
</evidence>
<dbReference type="GO" id="GO:0009253">
    <property type="term" value="P:peptidoglycan catabolic process"/>
    <property type="evidence" value="ECO:0007669"/>
    <property type="project" value="InterPro"/>
</dbReference>
<evidence type="ECO:0000313" key="8">
    <source>
        <dbReference type="Proteomes" id="UP000823964"/>
    </source>
</evidence>
<evidence type="ECO:0000259" key="6">
    <source>
        <dbReference type="SMART" id="SM00646"/>
    </source>
</evidence>
<feature type="compositionally biased region" description="Basic residues" evidence="4">
    <location>
        <begin position="402"/>
        <end position="411"/>
    </location>
</feature>
<keyword evidence="5" id="KW-0732">Signal</keyword>
<evidence type="ECO:0000256" key="3">
    <source>
        <dbReference type="ARBA" id="ARBA00022801"/>
    </source>
</evidence>
<feature type="region of interest" description="Disordered" evidence="4">
    <location>
        <begin position="344"/>
        <end position="411"/>
    </location>
</feature>
<dbReference type="InterPro" id="IPR002508">
    <property type="entry name" value="MurNAc-LAA_cat"/>
</dbReference>
<protein>
    <recommendedName>
        <fullName evidence="2">N-acetylmuramoyl-L-alanine amidase</fullName>
        <ecNumber evidence="2">3.5.1.28</ecNumber>
    </recommendedName>
</protein>